<evidence type="ECO:0000256" key="1">
    <source>
        <dbReference type="SAM" id="SignalP"/>
    </source>
</evidence>
<organism evidence="2 3">
    <name type="scientific">Pyrenophora tritici-repentis</name>
    <dbReference type="NCBI Taxonomy" id="45151"/>
    <lineage>
        <taxon>Eukaryota</taxon>
        <taxon>Fungi</taxon>
        <taxon>Dikarya</taxon>
        <taxon>Ascomycota</taxon>
        <taxon>Pezizomycotina</taxon>
        <taxon>Dothideomycetes</taxon>
        <taxon>Pleosporomycetidae</taxon>
        <taxon>Pleosporales</taxon>
        <taxon>Pleosporineae</taxon>
        <taxon>Pleosporaceae</taxon>
        <taxon>Pyrenophora</taxon>
    </lineage>
</organism>
<sequence>MKVAVALELLVMLSYILLAGAQRAFVWKAQFTPRIGEFNQAGMKRYHTLLGYFAAPNEQFPCVLRHKKGMMCP</sequence>
<comment type="caution">
    <text evidence="2">The sequence shown here is derived from an EMBL/GenBank/DDBJ whole genome shotgun (WGS) entry which is preliminary data.</text>
</comment>
<feature type="chain" id="PRO_5033003583" evidence="1">
    <location>
        <begin position="22"/>
        <end position="73"/>
    </location>
</feature>
<proteinExistence type="predicted"/>
<name>A0A834SHC5_9PLEO</name>
<reference evidence="2" key="1">
    <citation type="journal article" date="2018" name="BMC Genomics">
        <title>Comparative genomics of the wheat fungal pathogen Pyrenophora tritici-repentis reveals chromosomal variations and genome plasticity.</title>
        <authorList>
            <person name="Moolhuijzen P."/>
            <person name="See P.T."/>
            <person name="Hane J.K."/>
            <person name="Shi G."/>
            <person name="Liu Z."/>
            <person name="Oliver R.P."/>
            <person name="Moffat C.S."/>
        </authorList>
    </citation>
    <scope>NUCLEOTIDE SEQUENCE [LARGE SCALE GENOMIC DNA]</scope>
    <source>
        <strain evidence="2">M4</strain>
    </source>
</reference>
<feature type="signal peptide" evidence="1">
    <location>
        <begin position="1"/>
        <end position="21"/>
    </location>
</feature>
<dbReference type="EMBL" id="NQIK02000001">
    <property type="protein sequence ID" value="KAF7578402.1"/>
    <property type="molecule type" value="Genomic_DNA"/>
</dbReference>
<protein>
    <submittedName>
        <fullName evidence="2">Uncharacterized protein</fullName>
    </submittedName>
</protein>
<dbReference type="KEGG" id="ptrr:90954355"/>
<dbReference type="RefSeq" id="XP_065965913.1">
    <property type="nucleotide sequence ID" value="XM_066103711.1"/>
</dbReference>
<dbReference type="Proteomes" id="UP000245464">
    <property type="component" value="Chromosome 1"/>
</dbReference>
<accession>A0A834SHC5</accession>
<evidence type="ECO:0000313" key="3">
    <source>
        <dbReference type="Proteomes" id="UP000245464"/>
    </source>
</evidence>
<evidence type="ECO:0000313" key="2">
    <source>
        <dbReference type="EMBL" id="KAF7578402.1"/>
    </source>
</evidence>
<keyword evidence="1" id="KW-0732">Signal</keyword>
<dbReference type="AlphaFoldDB" id="A0A834SHC5"/>
<gene>
    <name evidence="2" type="ORF">PtrM4_026420</name>
</gene>
<dbReference type="GeneID" id="90954355"/>